<gene>
    <name evidence="6" type="ORF">DES36_11424</name>
</gene>
<feature type="domain" description="HTH lacI-type" evidence="5">
    <location>
        <begin position="6"/>
        <end position="60"/>
    </location>
</feature>
<keyword evidence="1" id="KW-0678">Repressor</keyword>
<dbReference type="SMART" id="SM00354">
    <property type="entry name" value="HTH_LACI"/>
    <property type="match status" value="1"/>
</dbReference>
<dbReference type="InterPro" id="IPR010982">
    <property type="entry name" value="Lambda_DNA-bd_dom_sf"/>
</dbReference>
<keyword evidence="4" id="KW-0804">Transcription</keyword>
<dbReference type="GO" id="GO:0000976">
    <property type="term" value="F:transcription cis-regulatory region binding"/>
    <property type="evidence" value="ECO:0007669"/>
    <property type="project" value="TreeGrafter"/>
</dbReference>
<dbReference type="AlphaFoldDB" id="A0A366I1R1"/>
<evidence type="ECO:0000256" key="4">
    <source>
        <dbReference type="ARBA" id="ARBA00023163"/>
    </source>
</evidence>
<dbReference type="PANTHER" id="PTHR30146">
    <property type="entry name" value="LACI-RELATED TRANSCRIPTIONAL REPRESSOR"/>
    <property type="match status" value="1"/>
</dbReference>
<sequence length="330" mass="37408">MGTEKISMKKISEEAGVSVATVSRVINQNGRFSKETEEKVLRVIKKYDYRPNLLAKGLRTKNSKSIGVIVPDITNEFFARIFRELETRLFQKGYTVILCNSGEDPHIEDIYYQHLLTKGVVGVIYLSGKNDRRAIDSPIPVVYIDRALNFETRGVFIESDSIQGGYLATKELLDNQCKRILLVRDKRIITPPEHRQKGYEKALIEANIKVDPQLIVKADVGYESGKEAIKKAVNCNLRFDGVFATTDWLALGVIDGLRELSYRIPEDIKVIGFDNISISRFSYLPFSTIHQDIPKISEAAVNVMLKLIKDQEVPDKHIVIPVKLIKRESV</sequence>
<keyword evidence="7" id="KW-1185">Reference proteome</keyword>
<dbReference type="SUPFAM" id="SSF47413">
    <property type="entry name" value="lambda repressor-like DNA-binding domains"/>
    <property type="match status" value="1"/>
</dbReference>
<dbReference type="GO" id="GO:0003700">
    <property type="term" value="F:DNA-binding transcription factor activity"/>
    <property type="evidence" value="ECO:0007669"/>
    <property type="project" value="TreeGrafter"/>
</dbReference>
<dbReference type="InterPro" id="IPR028082">
    <property type="entry name" value="Peripla_BP_I"/>
</dbReference>
<organism evidence="6 7">
    <name type="scientific">Alkalibaculum bacchi</name>
    <dbReference type="NCBI Taxonomy" id="645887"/>
    <lineage>
        <taxon>Bacteria</taxon>
        <taxon>Bacillati</taxon>
        <taxon>Bacillota</taxon>
        <taxon>Clostridia</taxon>
        <taxon>Eubacteriales</taxon>
        <taxon>Eubacteriaceae</taxon>
        <taxon>Alkalibaculum</taxon>
    </lineage>
</organism>
<dbReference type="PANTHER" id="PTHR30146:SF95">
    <property type="entry name" value="RIBOSE OPERON REPRESSOR"/>
    <property type="match status" value="1"/>
</dbReference>
<dbReference type="SUPFAM" id="SSF53822">
    <property type="entry name" value="Periplasmic binding protein-like I"/>
    <property type="match status" value="1"/>
</dbReference>
<reference evidence="6 7" key="1">
    <citation type="submission" date="2018-06" db="EMBL/GenBank/DDBJ databases">
        <title>Genomic Encyclopedia of Type Strains, Phase IV (KMG-IV): sequencing the most valuable type-strain genomes for metagenomic binning, comparative biology and taxonomic classification.</title>
        <authorList>
            <person name="Goeker M."/>
        </authorList>
    </citation>
    <scope>NUCLEOTIDE SEQUENCE [LARGE SCALE GENOMIC DNA]</scope>
    <source>
        <strain evidence="6 7">DSM 22112</strain>
    </source>
</reference>
<dbReference type="InterPro" id="IPR046335">
    <property type="entry name" value="LacI/GalR-like_sensor"/>
</dbReference>
<dbReference type="RefSeq" id="WP_170128270.1">
    <property type="nucleotide sequence ID" value="NZ_QNRX01000014.1"/>
</dbReference>
<dbReference type="Gene3D" id="1.10.260.40">
    <property type="entry name" value="lambda repressor-like DNA-binding domains"/>
    <property type="match status" value="1"/>
</dbReference>
<evidence type="ECO:0000256" key="3">
    <source>
        <dbReference type="ARBA" id="ARBA00023125"/>
    </source>
</evidence>
<evidence type="ECO:0000259" key="5">
    <source>
        <dbReference type="PROSITE" id="PS50932"/>
    </source>
</evidence>
<accession>A0A366I1R1</accession>
<evidence type="ECO:0000256" key="2">
    <source>
        <dbReference type="ARBA" id="ARBA00023015"/>
    </source>
</evidence>
<dbReference type="Gene3D" id="3.40.50.2300">
    <property type="match status" value="2"/>
</dbReference>
<evidence type="ECO:0000313" key="6">
    <source>
        <dbReference type="EMBL" id="RBP61342.1"/>
    </source>
</evidence>
<dbReference type="InterPro" id="IPR000843">
    <property type="entry name" value="HTH_LacI"/>
</dbReference>
<dbReference type="Pfam" id="PF00356">
    <property type="entry name" value="LacI"/>
    <property type="match status" value="1"/>
</dbReference>
<keyword evidence="3" id="KW-0238">DNA-binding</keyword>
<dbReference type="PROSITE" id="PS50932">
    <property type="entry name" value="HTH_LACI_2"/>
    <property type="match status" value="1"/>
</dbReference>
<dbReference type="EMBL" id="QNRX01000014">
    <property type="protein sequence ID" value="RBP61342.1"/>
    <property type="molecule type" value="Genomic_DNA"/>
</dbReference>
<dbReference type="CDD" id="cd01392">
    <property type="entry name" value="HTH_LacI"/>
    <property type="match status" value="1"/>
</dbReference>
<evidence type="ECO:0000313" key="7">
    <source>
        <dbReference type="Proteomes" id="UP000253490"/>
    </source>
</evidence>
<comment type="caution">
    <text evidence="6">The sequence shown here is derived from an EMBL/GenBank/DDBJ whole genome shotgun (WGS) entry which is preliminary data.</text>
</comment>
<dbReference type="Proteomes" id="UP000253490">
    <property type="component" value="Unassembled WGS sequence"/>
</dbReference>
<dbReference type="Pfam" id="PF13377">
    <property type="entry name" value="Peripla_BP_3"/>
    <property type="match status" value="1"/>
</dbReference>
<proteinExistence type="predicted"/>
<keyword evidence="2" id="KW-0805">Transcription regulation</keyword>
<name>A0A366I1R1_9FIRM</name>
<dbReference type="CDD" id="cd06291">
    <property type="entry name" value="PBP1_Qymf-like"/>
    <property type="match status" value="1"/>
</dbReference>
<protein>
    <submittedName>
        <fullName evidence="6">LacI family transcriptional regulator</fullName>
    </submittedName>
</protein>
<evidence type="ECO:0000256" key="1">
    <source>
        <dbReference type="ARBA" id="ARBA00022491"/>
    </source>
</evidence>